<keyword evidence="3" id="KW-1185">Reference proteome</keyword>
<reference evidence="2" key="1">
    <citation type="submission" date="2022-07" db="EMBL/GenBank/DDBJ databases">
        <title>Genome Sequence of Physisporinus lineatus.</title>
        <authorList>
            <person name="Buettner E."/>
        </authorList>
    </citation>
    <scope>NUCLEOTIDE SEQUENCE</scope>
    <source>
        <strain evidence="2">VT162</strain>
    </source>
</reference>
<feature type="compositionally biased region" description="Basic residues" evidence="1">
    <location>
        <begin position="73"/>
        <end position="85"/>
    </location>
</feature>
<accession>A0AAD5URE5</accession>
<organism evidence="2 3">
    <name type="scientific">Meripilus lineatus</name>
    <dbReference type="NCBI Taxonomy" id="2056292"/>
    <lineage>
        <taxon>Eukaryota</taxon>
        <taxon>Fungi</taxon>
        <taxon>Dikarya</taxon>
        <taxon>Basidiomycota</taxon>
        <taxon>Agaricomycotina</taxon>
        <taxon>Agaricomycetes</taxon>
        <taxon>Polyporales</taxon>
        <taxon>Meripilaceae</taxon>
        <taxon>Meripilus</taxon>
    </lineage>
</organism>
<evidence type="ECO:0000256" key="1">
    <source>
        <dbReference type="SAM" id="MobiDB-lite"/>
    </source>
</evidence>
<feature type="compositionally biased region" description="Polar residues" evidence="1">
    <location>
        <begin position="1"/>
        <end position="10"/>
    </location>
</feature>
<evidence type="ECO:0000313" key="2">
    <source>
        <dbReference type="EMBL" id="KAJ3473581.1"/>
    </source>
</evidence>
<feature type="compositionally biased region" description="Polar residues" evidence="1">
    <location>
        <begin position="52"/>
        <end position="69"/>
    </location>
</feature>
<feature type="region of interest" description="Disordered" evidence="1">
    <location>
        <begin position="1"/>
        <end position="144"/>
    </location>
</feature>
<protein>
    <submittedName>
        <fullName evidence="2">Uncharacterized protein</fullName>
    </submittedName>
</protein>
<dbReference type="EMBL" id="JANAWD010001333">
    <property type="protein sequence ID" value="KAJ3473581.1"/>
    <property type="molecule type" value="Genomic_DNA"/>
</dbReference>
<feature type="compositionally biased region" description="Polar residues" evidence="1">
    <location>
        <begin position="103"/>
        <end position="113"/>
    </location>
</feature>
<comment type="caution">
    <text evidence="2">The sequence shown here is derived from an EMBL/GenBank/DDBJ whole genome shotgun (WGS) entry which is preliminary data.</text>
</comment>
<dbReference type="AlphaFoldDB" id="A0AAD5URE5"/>
<sequence length="192" mass="20691">MESASRSSSLPMPAVHSATSRKRRILDSSDTEEQPSVKRSRSLVPRALGDNSVPQPSSNLQKPASNIDNKTVRDKKKRRKRKRKVSVVQDNLEGENAERRASQVASGSGSRRSPSLAPMREPGTAPVTTPSPHPPGDATGTSHEALVAPDIPGEIVIKRETQSPAVCQSISSSSQVVILYVEPPTRTRSKCP</sequence>
<dbReference type="Proteomes" id="UP001212997">
    <property type="component" value="Unassembled WGS sequence"/>
</dbReference>
<gene>
    <name evidence="2" type="ORF">NLI96_g12930</name>
</gene>
<proteinExistence type="predicted"/>
<evidence type="ECO:0000313" key="3">
    <source>
        <dbReference type="Proteomes" id="UP001212997"/>
    </source>
</evidence>
<name>A0AAD5URE5_9APHY</name>